<dbReference type="AlphaFoldDB" id="A0A7W4XY68"/>
<protein>
    <submittedName>
        <fullName evidence="6">Decaprenyl-phosphate phosphoribosyltransferase</fullName>
        <ecNumber evidence="6">2.4.2.45</ecNumber>
    </submittedName>
</protein>
<dbReference type="EC" id="2.4.2.45" evidence="6"/>
<comment type="subcellular location">
    <subcellularLocation>
        <location evidence="1">Membrane</location>
        <topology evidence="1">Multi-pass membrane protein</topology>
    </subcellularLocation>
</comment>
<feature type="transmembrane region" description="Helical" evidence="5">
    <location>
        <begin position="239"/>
        <end position="262"/>
    </location>
</feature>
<feature type="transmembrane region" description="Helical" evidence="5">
    <location>
        <begin position="117"/>
        <end position="137"/>
    </location>
</feature>
<keyword evidence="4 5" id="KW-0472">Membrane</keyword>
<dbReference type="NCBIfam" id="NF008978">
    <property type="entry name" value="PRK12324.1-4"/>
    <property type="match status" value="1"/>
</dbReference>
<dbReference type="EMBL" id="JACHVY010000003">
    <property type="protein sequence ID" value="MBB2902222.1"/>
    <property type="molecule type" value="Genomic_DNA"/>
</dbReference>
<dbReference type="CDD" id="cd13963">
    <property type="entry name" value="PT_UbiA_2"/>
    <property type="match status" value="1"/>
</dbReference>
<dbReference type="Pfam" id="PF01040">
    <property type="entry name" value="UbiA"/>
    <property type="match status" value="1"/>
</dbReference>
<accession>A0A7W4XY68</accession>
<organism evidence="6 7">
    <name type="scientific">Kineococcus radiotolerans</name>
    <dbReference type="NCBI Taxonomy" id="131568"/>
    <lineage>
        <taxon>Bacteria</taxon>
        <taxon>Bacillati</taxon>
        <taxon>Actinomycetota</taxon>
        <taxon>Actinomycetes</taxon>
        <taxon>Kineosporiales</taxon>
        <taxon>Kineosporiaceae</taxon>
        <taxon>Kineococcus</taxon>
    </lineage>
</organism>
<dbReference type="Proteomes" id="UP000533269">
    <property type="component" value="Unassembled WGS sequence"/>
</dbReference>
<dbReference type="InterPro" id="IPR044878">
    <property type="entry name" value="UbiA_sf"/>
</dbReference>
<feature type="transmembrane region" description="Helical" evidence="5">
    <location>
        <begin position="214"/>
        <end position="233"/>
    </location>
</feature>
<evidence type="ECO:0000256" key="5">
    <source>
        <dbReference type="SAM" id="Phobius"/>
    </source>
</evidence>
<keyword evidence="6" id="KW-0808">Transferase</keyword>
<dbReference type="GO" id="GO:0016020">
    <property type="term" value="C:membrane"/>
    <property type="evidence" value="ECO:0007669"/>
    <property type="project" value="UniProtKB-SubCell"/>
</dbReference>
<comment type="caution">
    <text evidence="6">The sequence shown here is derived from an EMBL/GenBank/DDBJ whole genome shotgun (WGS) entry which is preliminary data.</text>
</comment>
<evidence type="ECO:0000256" key="3">
    <source>
        <dbReference type="ARBA" id="ARBA00022989"/>
    </source>
</evidence>
<feature type="transmembrane region" description="Helical" evidence="5">
    <location>
        <begin position="282"/>
        <end position="299"/>
    </location>
</feature>
<evidence type="ECO:0000256" key="4">
    <source>
        <dbReference type="ARBA" id="ARBA00023136"/>
    </source>
</evidence>
<evidence type="ECO:0000313" key="7">
    <source>
        <dbReference type="Proteomes" id="UP000533269"/>
    </source>
</evidence>
<proteinExistence type="predicted"/>
<dbReference type="RefSeq" id="WP_012086373.1">
    <property type="nucleotide sequence ID" value="NZ_JACHVY010000003.1"/>
</dbReference>
<keyword evidence="6" id="KW-0328">Glycosyltransferase</keyword>
<evidence type="ECO:0000313" key="6">
    <source>
        <dbReference type="EMBL" id="MBB2902222.1"/>
    </source>
</evidence>
<dbReference type="InterPro" id="IPR000537">
    <property type="entry name" value="UbiA_prenyltransferase"/>
</dbReference>
<evidence type="ECO:0000256" key="2">
    <source>
        <dbReference type="ARBA" id="ARBA00022692"/>
    </source>
</evidence>
<feature type="transmembrane region" description="Helical" evidence="5">
    <location>
        <begin position="90"/>
        <end position="111"/>
    </location>
</feature>
<dbReference type="Gene3D" id="1.10.357.140">
    <property type="entry name" value="UbiA prenyltransferase"/>
    <property type="match status" value="1"/>
</dbReference>
<feature type="transmembrane region" description="Helical" evidence="5">
    <location>
        <begin position="144"/>
        <end position="163"/>
    </location>
</feature>
<evidence type="ECO:0000256" key="1">
    <source>
        <dbReference type="ARBA" id="ARBA00004141"/>
    </source>
</evidence>
<sequence length="300" mass="32424">MSTREQTVSTPSTRSPAWLRAMRPRQWVKNVLVLAPVFPAGQQVGLDTLTGVGVAFVLFCVLSSSIYLINDAKDVEADRAHPRKRFRPIAAGELPVRTAVVLAVVLAAVALGAGTLWQPMLGVVLGVYFVIQLAYCFGLKHEPVLELACVASGFLLRMLAGGTAGDIPLSGWFLLTTAFGSLFMAAGKRYGEARRGELTGEPVRRVVQRYTPTYLRFVWTLAATVVVTTYALWAIEVLVAQTGTSLATLTIVPFVLAVLRYAVDVDSGNAEEPEEIALHDRVLLGLAGLWCASLLLAVWL</sequence>
<name>A0A7W4XY68_KINRA</name>
<feature type="transmembrane region" description="Helical" evidence="5">
    <location>
        <begin position="169"/>
        <end position="186"/>
    </location>
</feature>
<keyword evidence="3 5" id="KW-1133">Transmembrane helix</keyword>
<keyword evidence="2 5" id="KW-0812">Transmembrane</keyword>
<dbReference type="GO" id="GO:0016757">
    <property type="term" value="F:glycosyltransferase activity"/>
    <property type="evidence" value="ECO:0007669"/>
    <property type="project" value="UniProtKB-KW"/>
</dbReference>
<feature type="transmembrane region" description="Helical" evidence="5">
    <location>
        <begin position="49"/>
        <end position="69"/>
    </location>
</feature>
<gene>
    <name evidence="6" type="ORF">FHR75_003053</name>
</gene>
<dbReference type="OMA" id="RYLYLVH"/>
<reference evidence="6 7" key="1">
    <citation type="submission" date="2020-08" db="EMBL/GenBank/DDBJ databases">
        <title>The Agave Microbiome: Exploring the role of microbial communities in plant adaptations to desert environments.</title>
        <authorList>
            <person name="Partida-Martinez L.P."/>
        </authorList>
    </citation>
    <scope>NUCLEOTIDE SEQUENCE [LARGE SCALE GENOMIC DNA]</scope>
    <source>
        <strain evidence="6 7">AS2.23</strain>
    </source>
</reference>
<reference evidence="6 7" key="2">
    <citation type="submission" date="2020-08" db="EMBL/GenBank/DDBJ databases">
        <authorList>
            <person name="Partida-Martinez L."/>
            <person name="Huntemann M."/>
            <person name="Clum A."/>
            <person name="Wang J."/>
            <person name="Palaniappan K."/>
            <person name="Ritter S."/>
            <person name="Chen I.-M."/>
            <person name="Stamatis D."/>
            <person name="Reddy T."/>
            <person name="O'Malley R."/>
            <person name="Daum C."/>
            <person name="Shapiro N."/>
            <person name="Ivanova N."/>
            <person name="Kyrpides N."/>
            <person name="Woyke T."/>
        </authorList>
    </citation>
    <scope>NUCLEOTIDE SEQUENCE [LARGE SCALE GENOMIC DNA]</scope>
    <source>
        <strain evidence="6 7">AS2.23</strain>
    </source>
</reference>
<dbReference type="GO" id="GO:0016765">
    <property type="term" value="F:transferase activity, transferring alkyl or aryl (other than methyl) groups"/>
    <property type="evidence" value="ECO:0007669"/>
    <property type="project" value="InterPro"/>
</dbReference>